<reference evidence="1 3" key="2">
    <citation type="journal article" date="2018" name="Plant J.">
        <title>The Physcomitrella patens chromosome-scale assembly reveals moss genome structure and evolution.</title>
        <authorList>
            <person name="Lang D."/>
            <person name="Ullrich K.K."/>
            <person name="Murat F."/>
            <person name="Fuchs J."/>
            <person name="Jenkins J."/>
            <person name="Haas F.B."/>
            <person name="Piednoel M."/>
            <person name="Gundlach H."/>
            <person name="Van Bel M."/>
            <person name="Meyberg R."/>
            <person name="Vives C."/>
            <person name="Morata J."/>
            <person name="Symeonidi A."/>
            <person name="Hiss M."/>
            <person name="Muchero W."/>
            <person name="Kamisugi Y."/>
            <person name="Saleh O."/>
            <person name="Blanc G."/>
            <person name="Decker E.L."/>
            <person name="van Gessel N."/>
            <person name="Grimwood J."/>
            <person name="Hayes R.D."/>
            <person name="Graham S.W."/>
            <person name="Gunter L.E."/>
            <person name="McDaniel S.F."/>
            <person name="Hoernstein S.N.W."/>
            <person name="Larsson A."/>
            <person name="Li F.W."/>
            <person name="Perroud P.F."/>
            <person name="Phillips J."/>
            <person name="Ranjan P."/>
            <person name="Rokshar D.S."/>
            <person name="Rothfels C.J."/>
            <person name="Schneider L."/>
            <person name="Shu S."/>
            <person name="Stevenson D.W."/>
            <person name="Thummler F."/>
            <person name="Tillich M."/>
            <person name="Villarreal Aguilar J.C."/>
            <person name="Widiez T."/>
            <person name="Wong G.K."/>
            <person name="Wymore A."/>
            <person name="Zhang Y."/>
            <person name="Zimmer A.D."/>
            <person name="Quatrano R.S."/>
            <person name="Mayer K.F.X."/>
            <person name="Goodstein D."/>
            <person name="Casacuberta J.M."/>
            <person name="Vandepoele K."/>
            <person name="Reski R."/>
            <person name="Cuming A.C."/>
            <person name="Tuskan G.A."/>
            <person name="Maumus F."/>
            <person name="Salse J."/>
            <person name="Schmutz J."/>
            <person name="Rensing S.A."/>
        </authorList>
    </citation>
    <scope>NUCLEOTIDE SEQUENCE [LARGE SCALE GENOMIC DNA]</scope>
    <source>
        <strain evidence="2 3">cv. Gransden 2004</strain>
    </source>
</reference>
<accession>A0A2K1JUV4</accession>
<evidence type="ECO:0000313" key="1">
    <source>
        <dbReference type="EMBL" id="PNR45307.1"/>
    </source>
</evidence>
<sequence>MSSRDQMLDQFQYLFQGYCASPCCDQRDPSAHERRALKIFSMRDIF</sequence>
<evidence type="ECO:0000313" key="2">
    <source>
        <dbReference type="EnsemblPlants" id="Pp3c11_15590V3.1"/>
    </source>
</evidence>
<reference evidence="1 3" key="1">
    <citation type="journal article" date="2008" name="Science">
        <title>The Physcomitrella genome reveals evolutionary insights into the conquest of land by plants.</title>
        <authorList>
            <person name="Rensing S."/>
            <person name="Lang D."/>
            <person name="Zimmer A."/>
            <person name="Terry A."/>
            <person name="Salamov A."/>
            <person name="Shapiro H."/>
            <person name="Nishiyama T."/>
            <person name="Perroud P.-F."/>
            <person name="Lindquist E."/>
            <person name="Kamisugi Y."/>
            <person name="Tanahashi T."/>
            <person name="Sakakibara K."/>
            <person name="Fujita T."/>
            <person name="Oishi K."/>
            <person name="Shin-I T."/>
            <person name="Kuroki Y."/>
            <person name="Toyoda A."/>
            <person name="Suzuki Y."/>
            <person name="Hashimoto A."/>
            <person name="Yamaguchi K."/>
            <person name="Sugano A."/>
            <person name="Kohara Y."/>
            <person name="Fujiyama A."/>
            <person name="Anterola A."/>
            <person name="Aoki S."/>
            <person name="Ashton N."/>
            <person name="Barbazuk W.B."/>
            <person name="Barker E."/>
            <person name="Bennetzen J."/>
            <person name="Bezanilla M."/>
            <person name="Blankenship R."/>
            <person name="Cho S.H."/>
            <person name="Dutcher S."/>
            <person name="Estelle M."/>
            <person name="Fawcett J.A."/>
            <person name="Gundlach H."/>
            <person name="Hanada K."/>
            <person name="Heyl A."/>
            <person name="Hicks K.A."/>
            <person name="Hugh J."/>
            <person name="Lohr M."/>
            <person name="Mayer K."/>
            <person name="Melkozernov A."/>
            <person name="Murata T."/>
            <person name="Nelson D."/>
            <person name="Pils B."/>
            <person name="Prigge M."/>
            <person name="Reiss B."/>
            <person name="Renner T."/>
            <person name="Rombauts S."/>
            <person name="Rushton P."/>
            <person name="Sanderfoot A."/>
            <person name="Schween G."/>
            <person name="Shiu S.-H."/>
            <person name="Stueber K."/>
            <person name="Theodoulou F.L."/>
            <person name="Tu H."/>
            <person name="Van de Peer Y."/>
            <person name="Verrier P.J."/>
            <person name="Waters E."/>
            <person name="Wood A."/>
            <person name="Yang L."/>
            <person name="Cove D."/>
            <person name="Cuming A."/>
            <person name="Hasebe M."/>
            <person name="Lucas S."/>
            <person name="Mishler D.B."/>
            <person name="Reski R."/>
            <person name="Grigoriev I."/>
            <person name="Quatrano R.S."/>
            <person name="Boore J.L."/>
        </authorList>
    </citation>
    <scope>NUCLEOTIDE SEQUENCE [LARGE SCALE GENOMIC DNA]</scope>
    <source>
        <strain evidence="2 3">cv. Gransden 2004</strain>
    </source>
</reference>
<organism evidence="1">
    <name type="scientific">Physcomitrium patens</name>
    <name type="common">Spreading-leaved earth moss</name>
    <name type="synonym">Physcomitrella patens</name>
    <dbReference type="NCBI Taxonomy" id="3218"/>
    <lineage>
        <taxon>Eukaryota</taxon>
        <taxon>Viridiplantae</taxon>
        <taxon>Streptophyta</taxon>
        <taxon>Embryophyta</taxon>
        <taxon>Bryophyta</taxon>
        <taxon>Bryophytina</taxon>
        <taxon>Bryopsida</taxon>
        <taxon>Funariidae</taxon>
        <taxon>Funariales</taxon>
        <taxon>Funariaceae</taxon>
        <taxon>Physcomitrium</taxon>
    </lineage>
</organism>
<proteinExistence type="predicted"/>
<dbReference type="Gramene" id="Pp3c11_15590V3.1">
    <property type="protein sequence ID" value="Pp3c11_15590V3.1"/>
    <property type="gene ID" value="Pp3c11_15590"/>
</dbReference>
<gene>
    <name evidence="1" type="ORF">PHYPA_015078</name>
</gene>
<dbReference type="InParanoid" id="A0A2K1JUV4"/>
<protein>
    <submittedName>
        <fullName evidence="1 2">Uncharacterized protein</fullName>
    </submittedName>
</protein>
<dbReference type="EnsemblPlants" id="Pp3c11_15590V3.1">
    <property type="protein sequence ID" value="Pp3c11_15590V3.1"/>
    <property type="gene ID" value="Pp3c11_15590"/>
</dbReference>
<keyword evidence="3" id="KW-1185">Reference proteome</keyword>
<evidence type="ECO:0000313" key="3">
    <source>
        <dbReference type="Proteomes" id="UP000006727"/>
    </source>
</evidence>
<reference evidence="2" key="3">
    <citation type="submission" date="2020-12" db="UniProtKB">
        <authorList>
            <consortium name="EnsemblPlants"/>
        </authorList>
    </citation>
    <scope>IDENTIFICATION</scope>
</reference>
<dbReference type="AlphaFoldDB" id="A0A2K1JUV4"/>
<name>A0A2K1JUV4_PHYPA</name>
<dbReference type="EMBL" id="ABEU02000011">
    <property type="protein sequence ID" value="PNR45307.1"/>
    <property type="molecule type" value="Genomic_DNA"/>
</dbReference>
<dbReference type="Proteomes" id="UP000006727">
    <property type="component" value="Chromosome 11"/>
</dbReference>